<feature type="compositionally biased region" description="Pro residues" evidence="1">
    <location>
        <begin position="455"/>
        <end position="469"/>
    </location>
</feature>
<reference evidence="2 3" key="1">
    <citation type="submission" date="2023-10" db="EMBL/GenBank/DDBJ databases">
        <authorList>
            <person name="Maclean D."/>
            <person name="Macfadyen A."/>
        </authorList>
    </citation>
    <scope>NUCLEOTIDE SEQUENCE [LARGE SCALE GENOMIC DNA]</scope>
</reference>
<feature type="region of interest" description="Disordered" evidence="1">
    <location>
        <begin position="526"/>
        <end position="584"/>
    </location>
</feature>
<feature type="compositionally biased region" description="Polar residues" evidence="1">
    <location>
        <begin position="497"/>
        <end position="511"/>
    </location>
</feature>
<dbReference type="EMBL" id="CAUYUE010000016">
    <property type="protein sequence ID" value="CAK0787006.1"/>
    <property type="molecule type" value="Genomic_DNA"/>
</dbReference>
<name>A0AAV1II45_9CHLO</name>
<proteinExistence type="predicted"/>
<evidence type="ECO:0000313" key="3">
    <source>
        <dbReference type="Proteomes" id="UP001314263"/>
    </source>
</evidence>
<accession>A0AAV1II45</accession>
<feature type="compositionally biased region" description="Basic and acidic residues" evidence="1">
    <location>
        <begin position="564"/>
        <end position="584"/>
    </location>
</feature>
<comment type="caution">
    <text evidence="2">The sequence shown here is derived from an EMBL/GenBank/DDBJ whole genome shotgun (WGS) entry which is preliminary data.</text>
</comment>
<gene>
    <name evidence="2" type="ORF">CVIRNUC_010222</name>
</gene>
<evidence type="ECO:0000313" key="2">
    <source>
        <dbReference type="EMBL" id="CAK0787006.1"/>
    </source>
</evidence>
<feature type="region of interest" description="Disordered" evidence="1">
    <location>
        <begin position="197"/>
        <end position="293"/>
    </location>
</feature>
<evidence type="ECO:0000256" key="1">
    <source>
        <dbReference type="SAM" id="MobiDB-lite"/>
    </source>
</evidence>
<dbReference type="Proteomes" id="UP001314263">
    <property type="component" value="Unassembled WGS sequence"/>
</dbReference>
<feature type="compositionally biased region" description="Basic and acidic residues" evidence="1">
    <location>
        <begin position="370"/>
        <end position="382"/>
    </location>
</feature>
<feature type="compositionally biased region" description="Low complexity" evidence="1">
    <location>
        <begin position="358"/>
        <end position="369"/>
    </location>
</feature>
<feature type="compositionally biased region" description="Basic and acidic residues" evidence="1">
    <location>
        <begin position="348"/>
        <end position="357"/>
    </location>
</feature>
<feature type="compositionally biased region" description="Pro residues" evidence="1">
    <location>
        <begin position="404"/>
        <end position="431"/>
    </location>
</feature>
<sequence length="584" mass="58629">MVLAAKEPLAKGRCGHLRPFLPARPAIRQAARSAVRCAASGENGRKAEAMASVDRRAALLGLLGLGLAADAQAASNPLAQKKDPYTELQSIVKGRGGPTSLLDSLKPGKVNDTVQKGIIAPLTSSPQSKAFSKAPAVAKPGGGPSIELVGGLAALGVVGAISVSQSGAGGGKAPKKAPVGTQRIGASAKQAVKKVQKAAPKPIGGSTKFPSPPKPKAAGLPGTGLFGTQRISPGTAKKAVDKAVTRAVPRQAPQKAKQIPQKAKQLPQKAKQLPQKAKQVSRQAGRAAQQAAPGGFKDALKNQDTLANVGGAVLVGLGVLVASSATLGSAQQVAKPVVRAAQQVKSGVKEAAKDVKQAVKGAPQAAARAAPKDVPKEAKAAVKEAPNLASKVSPPQAPSLPKLPSTPSPPSLPRPPALPTPPSVPSTPPPVQAEKPKVPSGPDLIPEAVKKPQTPQGPPPPAFPKPTTPSGPNTFKLPSSSIQDKKPAAPSRGPTASVAQAPTSGAPNSNIAGGVVALAAVGLAAAAATNSQQQGTGSDGMPEASSPTPSPGGTGTSEDNTPEGIKKRKEEAKKWIEEWRASQK</sequence>
<organism evidence="2 3">
    <name type="scientific">Coccomyxa viridis</name>
    <dbReference type="NCBI Taxonomy" id="1274662"/>
    <lineage>
        <taxon>Eukaryota</taxon>
        <taxon>Viridiplantae</taxon>
        <taxon>Chlorophyta</taxon>
        <taxon>core chlorophytes</taxon>
        <taxon>Trebouxiophyceae</taxon>
        <taxon>Trebouxiophyceae incertae sedis</taxon>
        <taxon>Coccomyxaceae</taxon>
        <taxon>Coccomyxa</taxon>
    </lineage>
</organism>
<keyword evidence="3" id="KW-1185">Reference proteome</keyword>
<feature type="compositionally biased region" description="Low complexity" evidence="1">
    <location>
        <begin position="251"/>
        <end position="293"/>
    </location>
</feature>
<protein>
    <submittedName>
        <fullName evidence="2">Uncharacterized protein</fullName>
    </submittedName>
</protein>
<feature type="region of interest" description="Disordered" evidence="1">
    <location>
        <begin position="348"/>
        <end position="511"/>
    </location>
</feature>
<dbReference type="AlphaFoldDB" id="A0AAV1II45"/>